<dbReference type="Gene3D" id="3.40.630.10">
    <property type="entry name" value="Zn peptidases"/>
    <property type="match status" value="1"/>
</dbReference>
<dbReference type="GO" id="GO:0016787">
    <property type="term" value="F:hydrolase activity"/>
    <property type="evidence" value="ECO:0007669"/>
    <property type="project" value="UniProtKB-KW"/>
</dbReference>
<feature type="binding site" evidence="2">
    <location>
        <position position="100"/>
    </location>
    <ligand>
        <name>Mn(2+)</name>
        <dbReference type="ChEBI" id="CHEBI:29035"/>
        <label>2</label>
    </ligand>
</feature>
<dbReference type="InterPro" id="IPR011650">
    <property type="entry name" value="Peptidase_M20_dimer"/>
</dbReference>
<comment type="caution">
    <text evidence="4">The sequence shown here is derived from an EMBL/GenBank/DDBJ whole genome shotgun (WGS) entry which is preliminary data.</text>
</comment>
<feature type="binding site" evidence="2">
    <location>
        <position position="133"/>
    </location>
    <ligand>
        <name>Mn(2+)</name>
        <dbReference type="ChEBI" id="CHEBI:29035"/>
        <label>2</label>
    </ligand>
</feature>
<keyword evidence="2" id="KW-0464">Manganese</keyword>
<proteinExistence type="predicted"/>
<dbReference type="PIRSF" id="PIRSF005962">
    <property type="entry name" value="Pept_M20D_amidohydro"/>
    <property type="match status" value="1"/>
</dbReference>
<reference evidence="4" key="2">
    <citation type="submission" date="2020-09" db="EMBL/GenBank/DDBJ databases">
        <authorList>
            <person name="Sun Q."/>
            <person name="Kim S."/>
        </authorList>
    </citation>
    <scope>NUCLEOTIDE SEQUENCE</scope>
    <source>
        <strain evidence="4">KCTC 23714</strain>
    </source>
</reference>
<dbReference type="RefSeq" id="WP_189633284.1">
    <property type="nucleotide sequence ID" value="NZ_BMYQ01000003.1"/>
</dbReference>
<dbReference type="Gene3D" id="3.30.70.360">
    <property type="match status" value="1"/>
</dbReference>
<accession>A0A918ITS1</accession>
<evidence type="ECO:0000256" key="2">
    <source>
        <dbReference type="PIRSR" id="PIRSR005962-1"/>
    </source>
</evidence>
<dbReference type="NCBIfam" id="TIGR01891">
    <property type="entry name" value="amidohydrolases"/>
    <property type="match status" value="1"/>
</dbReference>
<evidence type="ECO:0000256" key="1">
    <source>
        <dbReference type="ARBA" id="ARBA00022801"/>
    </source>
</evidence>
<evidence type="ECO:0000313" key="4">
    <source>
        <dbReference type="EMBL" id="GGW27885.1"/>
    </source>
</evidence>
<dbReference type="Proteomes" id="UP000628984">
    <property type="component" value="Unassembled WGS sequence"/>
</dbReference>
<dbReference type="PANTHER" id="PTHR11014:SF169">
    <property type="entry name" value="CLAN MH, FAMILY M20, PEPTIDASE T-LIKE METALLOPEPTIDASE"/>
    <property type="match status" value="1"/>
</dbReference>
<dbReference type="InterPro" id="IPR002933">
    <property type="entry name" value="Peptidase_M20"/>
</dbReference>
<keyword evidence="2" id="KW-0479">Metal-binding</keyword>
<dbReference type="AlphaFoldDB" id="A0A918ITS1"/>
<dbReference type="InterPro" id="IPR036264">
    <property type="entry name" value="Bact_exopeptidase_dim_dom"/>
</dbReference>
<comment type="cofactor">
    <cofactor evidence="2">
        <name>Mn(2+)</name>
        <dbReference type="ChEBI" id="CHEBI:29035"/>
    </cofactor>
    <text evidence="2">The Mn(2+) ion enhances activity.</text>
</comment>
<feature type="binding site" evidence="2">
    <location>
        <position position="353"/>
    </location>
    <ligand>
        <name>Mn(2+)</name>
        <dbReference type="ChEBI" id="CHEBI:29035"/>
        <label>2</label>
    </ligand>
</feature>
<feature type="binding site" evidence="2">
    <location>
        <position position="159"/>
    </location>
    <ligand>
        <name>Mn(2+)</name>
        <dbReference type="ChEBI" id="CHEBI:29035"/>
        <label>2</label>
    </ligand>
</feature>
<feature type="binding site" evidence="2">
    <location>
        <position position="98"/>
    </location>
    <ligand>
        <name>Mn(2+)</name>
        <dbReference type="ChEBI" id="CHEBI:29035"/>
        <label>2</label>
    </ligand>
</feature>
<dbReference type="InterPro" id="IPR017439">
    <property type="entry name" value="Amidohydrolase"/>
</dbReference>
<dbReference type="GO" id="GO:0046872">
    <property type="term" value="F:metal ion binding"/>
    <property type="evidence" value="ECO:0007669"/>
    <property type="project" value="UniProtKB-KW"/>
</dbReference>
<keyword evidence="1" id="KW-0378">Hydrolase</keyword>
<dbReference type="Pfam" id="PF07687">
    <property type="entry name" value="M20_dimer"/>
    <property type="match status" value="1"/>
</dbReference>
<name>A0A918ITS1_9RHOB</name>
<protein>
    <submittedName>
        <fullName evidence="4">Peptidase M20</fullName>
    </submittedName>
</protein>
<dbReference type="SUPFAM" id="SSF53187">
    <property type="entry name" value="Zn-dependent exopeptidases"/>
    <property type="match status" value="1"/>
</dbReference>
<dbReference type="SUPFAM" id="SSF55031">
    <property type="entry name" value="Bacterial exopeptidase dimerisation domain"/>
    <property type="match status" value="1"/>
</dbReference>
<gene>
    <name evidence="4" type="primary">celE</name>
    <name evidence="4" type="ORF">GCM10011452_15590</name>
</gene>
<organism evidence="4 5">
    <name type="scientific">Gemmobacter lanyuensis</name>
    <dbReference type="NCBI Taxonomy" id="1054497"/>
    <lineage>
        <taxon>Bacteria</taxon>
        <taxon>Pseudomonadati</taxon>
        <taxon>Pseudomonadota</taxon>
        <taxon>Alphaproteobacteria</taxon>
        <taxon>Rhodobacterales</taxon>
        <taxon>Paracoccaceae</taxon>
        <taxon>Gemmobacter</taxon>
    </lineage>
</organism>
<evidence type="ECO:0000259" key="3">
    <source>
        <dbReference type="Pfam" id="PF07687"/>
    </source>
</evidence>
<reference evidence="4" key="1">
    <citation type="journal article" date="2014" name="Int. J. Syst. Evol. Microbiol.">
        <title>Complete genome sequence of Corynebacterium casei LMG S-19264T (=DSM 44701T), isolated from a smear-ripened cheese.</title>
        <authorList>
            <consortium name="US DOE Joint Genome Institute (JGI-PGF)"/>
            <person name="Walter F."/>
            <person name="Albersmeier A."/>
            <person name="Kalinowski J."/>
            <person name="Ruckert C."/>
        </authorList>
    </citation>
    <scope>NUCLEOTIDE SEQUENCE</scope>
    <source>
        <strain evidence="4">KCTC 23714</strain>
    </source>
</reference>
<dbReference type="PANTHER" id="PTHR11014">
    <property type="entry name" value="PEPTIDASE M20 FAMILY MEMBER"/>
    <property type="match status" value="1"/>
</dbReference>
<keyword evidence="5" id="KW-1185">Reference proteome</keyword>
<feature type="domain" description="Peptidase M20 dimerisation" evidence="3">
    <location>
        <begin position="180"/>
        <end position="279"/>
    </location>
</feature>
<evidence type="ECO:0000313" key="5">
    <source>
        <dbReference type="Proteomes" id="UP000628984"/>
    </source>
</evidence>
<sequence length="380" mass="39628">MLSNADLAALVAFRHALHRQPEVSGEEMATAAAVRAFTADTGPDAVIEGLGGHGLALVYHGAAPGPTVLIRSELDALPIEEIGDLPHRSQITGKGHLCGHDGHSTILCGVARLLGRARPARGRVVLMFQPAEETGAGAAAVLADPRFSDLVPDYAFSLHNLPGLPLGRAAIAAGPANCASVGMRLRFLGRTSHAAEPHKGVTPGPALGRLIPALLALGQGGDLGPAFRLVTLTHLRMGEPAFGITPGEAELWATLRTMTDAGMADLRARAVALVEAEAAAEGLGLEITWHDDFAACTNDPEATALMRAALEGAGVPLISAEPMRASEDFGRFGTVAKAAMFWLGSGEDHPALHYPDYDFSDDLIAIGTRAFDRVIRDLLG</sequence>
<dbReference type="EMBL" id="BMYQ01000003">
    <property type="protein sequence ID" value="GGW27885.1"/>
    <property type="molecule type" value="Genomic_DNA"/>
</dbReference>
<dbReference type="Pfam" id="PF01546">
    <property type="entry name" value="Peptidase_M20"/>
    <property type="match status" value="1"/>
</dbReference>